<dbReference type="PANTHER" id="PTHR47894:SF1">
    <property type="entry name" value="HTH-TYPE TRANSCRIPTIONAL REGULATOR VQSM"/>
    <property type="match status" value="1"/>
</dbReference>
<dbReference type="GO" id="GO:0005829">
    <property type="term" value="C:cytosol"/>
    <property type="evidence" value="ECO:0007669"/>
    <property type="project" value="TreeGrafter"/>
</dbReference>
<feature type="domain" description="HTH araC/xylS-type" evidence="4">
    <location>
        <begin position="296"/>
        <end position="373"/>
    </location>
</feature>
<evidence type="ECO:0000313" key="5">
    <source>
        <dbReference type="EMBL" id="AVP98887.1"/>
    </source>
</evidence>
<keyword evidence="1" id="KW-0805">Transcription regulation</keyword>
<accession>A0A2P1PVK6</accession>
<dbReference type="InterPro" id="IPR018062">
    <property type="entry name" value="HTH_AraC-typ_CS"/>
</dbReference>
<dbReference type="EMBL" id="CP027860">
    <property type="protein sequence ID" value="AVP98887.1"/>
    <property type="molecule type" value="Genomic_DNA"/>
</dbReference>
<dbReference type="KEGG" id="xba:C7S18_17635"/>
<dbReference type="Proteomes" id="UP000241074">
    <property type="component" value="Chromosome"/>
</dbReference>
<dbReference type="SMART" id="SM00342">
    <property type="entry name" value="HTH_ARAC"/>
    <property type="match status" value="1"/>
</dbReference>
<evidence type="ECO:0000313" key="6">
    <source>
        <dbReference type="Proteomes" id="UP000241074"/>
    </source>
</evidence>
<dbReference type="Pfam" id="PF12625">
    <property type="entry name" value="Arabinose_bd"/>
    <property type="match status" value="1"/>
</dbReference>
<keyword evidence="6" id="KW-1185">Reference proteome</keyword>
<dbReference type="InterPro" id="IPR018060">
    <property type="entry name" value="HTH_AraC"/>
</dbReference>
<sequence>MGRTIRPLIGAWWVIFCHHPTSRAKSMRRSTRLTRLPTLSPESGSALYALYLRPISQQIEYSGVSLASCLDAVGLPLNLLDHEAPIISARQFLGLLREGMTRADEPALGLLIGQRLLPETHGLLSLAAMQSGSLRETVAILEAFLALRTQLVGFRVVTRGQRVMLEIRESHPLGALSTPVLEAILLAIKNLLDAVAMGETGVIAVHCPFPAPPYDALAQDLFSCPVRYRSRTAALVLDAAVLDRPLRAAQRDAFSAATAACQSALQILAETQSVSADVQRLLIASRGRFPSWAACARLLHKSPRSLHRHLQAEGSSYRGLMDQVRMQFALDHLQSGRFTVAQTAMMLGYTDLANFRRAFKRWRGQTPASVRPHPGKRTV</sequence>
<dbReference type="AlphaFoldDB" id="A0A2P1PVK6"/>
<evidence type="ECO:0000259" key="4">
    <source>
        <dbReference type="PROSITE" id="PS01124"/>
    </source>
</evidence>
<keyword evidence="2" id="KW-0238">DNA-binding</keyword>
<keyword evidence="3" id="KW-0804">Transcription</keyword>
<dbReference type="SUPFAM" id="SSF46689">
    <property type="entry name" value="Homeodomain-like"/>
    <property type="match status" value="1"/>
</dbReference>
<dbReference type="PROSITE" id="PS00041">
    <property type="entry name" value="HTH_ARAC_FAMILY_1"/>
    <property type="match status" value="1"/>
</dbReference>
<reference evidence="5 6" key="2">
    <citation type="submission" date="2018-03" db="EMBL/GenBank/DDBJ databases">
        <authorList>
            <person name="Keele B.F."/>
        </authorList>
    </citation>
    <scope>NUCLEOTIDE SEQUENCE [LARGE SCALE GENOMIC DNA]</scope>
    <source>
        <strain evidence="5 6">D13</strain>
    </source>
</reference>
<dbReference type="InterPro" id="IPR009057">
    <property type="entry name" value="Homeodomain-like_sf"/>
</dbReference>
<dbReference type="InterPro" id="IPR032687">
    <property type="entry name" value="AraC-type_N"/>
</dbReference>
<evidence type="ECO:0000256" key="2">
    <source>
        <dbReference type="ARBA" id="ARBA00023125"/>
    </source>
</evidence>
<proteinExistence type="predicted"/>
<dbReference type="Gene3D" id="1.10.10.60">
    <property type="entry name" value="Homeodomain-like"/>
    <property type="match status" value="1"/>
</dbReference>
<protein>
    <submittedName>
        <fullName evidence="5">AraC family transcriptional regulator</fullName>
    </submittedName>
</protein>
<dbReference type="Pfam" id="PF12833">
    <property type="entry name" value="HTH_18"/>
    <property type="match status" value="1"/>
</dbReference>
<organism evidence="5 6">
    <name type="scientific">Ahniella affigens</name>
    <dbReference type="NCBI Taxonomy" id="2021234"/>
    <lineage>
        <taxon>Bacteria</taxon>
        <taxon>Pseudomonadati</taxon>
        <taxon>Pseudomonadota</taxon>
        <taxon>Gammaproteobacteria</taxon>
        <taxon>Lysobacterales</taxon>
        <taxon>Rhodanobacteraceae</taxon>
        <taxon>Ahniella</taxon>
    </lineage>
</organism>
<name>A0A2P1PVK6_9GAMM</name>
<dbReference type="GO" id="GO:0000976">
    <property type="term" value="F:transcription cis-regulatory region binding"/>
    <property type="evidence" value="ECO:0007669"/>
    <property type="project" value="TreeGrafter"/>
</dbReference>
<evidence type="ECO:0000256" key="3">
    <source>
        <dbReference type="ARBA" id="ARBA00023163"/>
    </source>
</evidence>
<gene>
    <name evidence="5" type="ORF">C7S18_17635</name>
</gene>
<reference evidence="5 6" key="1">
    <citation type="submission" date="2018-03" db="EMBL/GenBank/DDBJ databases">
        <title>Ahniella affigens gen. nov., sp. nov., a gammaproteobacterium isolated from sandy soil near a stream.</title>
        <authorList>
            <person name="Ko Y."/>
            <person name="Kim J.-H."/>
        </authorList>
    </citation>
    <scope>NUCLEOTIDE SEQUENCE [LARGE SCALE GENOMIC DNA]</scope>
    <source>
        <strain evidence="5 6">D13</strain>
    </source>
</reference>
<dbReference type="GO" id="GO:0003700">
    <property type="term" value="F:DNA-binding transcription factor activity"/>
    <property type="evidence" value="ECO:0007669"/>
    <property type="project" value="InterPro"/>
</dbReference>
<dbReference type="PANTHER" id="PTHR47894">
    <property type="entry name" value="HTH-TYPE TRANSCRIPTIONAL REGULATOR GADX"/>
    <property type="match status" value="1"/>
</dbReference>
<dbReference type="OrthoDB" id="5582699at2"/>
<dbReference type="PROSITE" id="PS01124">
    <property type="entry name" value="HTH_ARAC_FAMILY_2"/>
    <property type="match status" value="1"/>
</dbReference>
<evidence type="ECO:0000256" key="1">
    <source>
        <dbReference type="ARBA" id="ARBA00023015"/>
    </source>
</evidence>